<gene>
    <name evidence="3" type="primary">LYSC1_5</name>
    <name evidence="3" type="ORF">CM83_32317</name>
</gene>
<dbReference type="InterPro" id="IPR001916">
    <property type="entry name" value="Glyco_hydro_22"/>
</dbReference>
<feature type="chain" id="PRO_5002069792" evidence="2">
    <location>
        <begin position="22"/>
        <end position="217"/>
    </location>
</feature>
<keyword evidence="1" id="KW-1133">Transmembrane helix</keyword>
<keyword evidence="2" id="KW-0732">Signal</keyword>
<reference evidence="3" key="2">
    <citation type="submission" date="2014-07" db="EMBL/GenBank/DDBJ databases">
        <authorList>
            <person name="Hull J."/>
        </authorList>
    </citation>
    <scope>NUCLEOTIDE SEQUENCE</scope>
</reference>
<organism evidence="3">
    <name type="scientific">Lygus hesperus</name>
    <name type="common">Western plant bug</name>
    <dbReference type="NCBI Taxonomy" id="30085"/>
    <lineage>
        <taxon>Eukaryota</taxon>
        <taxon>Metazoa</taxon>
        <taxon>Ecdysozoa</taxon>
        <taxon>Arthropoda</taxon>
        <taxon>Hexapoda</taxon>
        <taxon>Insecta</taxon>
        <taxon>Pterygota</taxon>
        <taxon>Neoptera</taxon>
        <taxon>Paraneoptera</taxon>
        <taxon>Hemiptera</taxon>
        <taxon>Heteroptera</taxon>
        <taxon>Panheteroptera</taxon>
        <taxon>Cimicomorpha</taxon>
        <taxon>Miridae</taxon>
        <taxon>Mirini</taxon>
        <taxon>Lygus</taxon>
    </lineage>
</organism>
<dbReference type="Pfam" id="PF00062">
    <property type="entry name" value="Lys"/>
    <property type="match status" value="1"/>
</dbReference>
<feature type="non-terminal residue" evidence="3">
    <location>
        <position position="1"/>
    </location>
</feature>
<proteinExistence type="predicted"/>
<sequence length="217" mass="25060">QLSDNMRRLVILLFMNALTHGRVFTPCELATTIKNYYHDSQFDEFVQNIPLIVCIAGYKNYNSSYRLTSEDGTGYYGLFGIHHSDINSCSTREKKLQLLDLLDDDIKDDFMCFNQVIQNNILRINFFDKLCSPPYVRYVPCRLDNYIIGKLIDPIHKDVFEISFNKEVDPSDILASRHADTSESEGAFNFIGHVMYGMISIVGMLFLNYIRGFLYPS</sequence>
<reference evidence="3" key="1">
    <citation type="journal article" date="2014" name="PLoS ONE">
        <title>Transcriptome-Based Identification of ABC Transporters in the Western Tarnished Plant Bug Lygus hesperus.</title>
        <authorList>
            <person name="Hull J.J."/>
            <person name="Chaney K."/>
            <person name="Geib S.M."/>
            <person name="Fabrick J.A."/>
            <person name="Brent C.S."/>
            <person name="Walsh D."/>
            <person name="Lavine L.C."/>
        </authorList>
    </citation>
    <scope>NUCLEOTIDE SEQUENCE</scope>
</reference>
<evidence type="ECO:0000256" key="2">
    <source>
        <dbReference type="SAM" id="SignalP"/>
    </source>
</evidence>
<dbReference type="SUPFAM" id="SSF53955">
    <property type="entry name" value="Lysozyme-like"/>
    <property type="match status" value="1"/>
</dbReference>
<name>A0A0A9X8G6_LYGHE</name>
<feature type="signal peptide" evidence="2">
    <location>
        <begin position="1"/>
        <end position="21"/>
    </location>
</feature>
<feature type="transmembrane region" description="Helical" evidence="1">
    <location>
        <begin position="190"/>
        <end position="210"/>
    </location>
</feature>
<evidence type="ECO:0000313" key="3">
    <source>
        <dbReference type="EMBL" id="JAG15083.1"/>
    </source>
</evidence>
<dbReference type="AlphaFoldDB" id="A0A0A9X8G6"/>
<evidence type="ECO:0000256" key="1">
    <source>
        <dbReference type="SAM" id="Phobius"/>
    </source>
</evidence>
<dbReference type="InterPro" id="IPR023346">
    <property type="entry name" value="Lysozyme-like_dom_sf"/>
</dbReference>
<protein>
    <submittedName>
        <fullName evidence="3">Lysozyme C, milk isozyme</fullName>
    </submittedName>
</protein>
<dbReference type="EMBL" id="GBHO01028521">
    <property type="protein sequence ID" value="JAG15083.1"/>
    <property type="molecule type" value="Transcribed_RNA"/>
</dbReference>
<accession>A0A0A9X8G6</accession>
<dbReference type="Gene3D" id="1.10.530.10">
    <property type="match status" value="1"/>
</dbReference>
<keyword evidence="1" id="KW-0472">Membrane</keyword>
<keyword evidence="1" id="KW-0812">Transmembrane</keyword>